<dbReference type="RefSeq" id="WP_089828249.1">
    <property type="nucleotide sequence ID" value="NZ_FNBN01000001.1"/>
</dbReference>
<dbReference type="InterPro" id="IPR000601">
    <property type="entry name" value="PKD_dom"/>
</dbReference>
<dbReference type="InterPro" id="IPR026341">
    <property type="entry name" value="T9SS_type_B"/>
</dbReference>
<dbReference type="STRING" id="104663.SAMN04488121_10162"/>
<name>A0A1G7GKI8_CHIFI</name>
<dbReference type="InterPro" id="IPR022409">
    <property type="entry name" value="PKD/Chitinase_dom"/>
</dbReference>
<dbReference type="InterPro" id="IPR013783">
    <property type="entry name" value="Ig-like_fold"/>
</dbReference>
<dbReference type="Pfam" id="PF18911">
    <property type="entry name" value="PKD_4"/>
    <property type="match status" value="1"/>
</dbReference>
<accession>A0A1G7GKI8</accession>
<dbReference type="PROSITE" id="PS50093">
    <property type="entry name" value="PKD"/>
    <property type="match status" value="1"/>
</dbReference>
<evidence type="ECO:0000313" key="2">
    <source>
        <dbReference type="EMBL" id="SDE88657.1"/>
    </source>
</evidence>
<dbReference type="Gene3D" id="2.60.40.10">
    <property type="entry name" value="Immunoglobulins"/>
    <property type="match status" value="2"/>
</dbReference>
<dbReference type="Pfam" id="PF13585">
    <property type="entry name" value="CHU_C"/>
    <property type="match status" value="1"/>
</dbReference>
<protein>
    <submittedName>
        <fullName evidence="2">Gliding motility-associated C-terminal domain-containing protein</fullName>
    </submittedName>
</protein>
<dbReference type="InterPro" id="IPR035986">
    <property type="entry name" value="PKD_dom_sf"/>
</dbReference>
<reference evidence="2 3" key="1">
    <citation type="submission" date="2016-10" db="EMBL/GenBank/DDBJ databases">
        <authorList>
            <person name="de Groot N.N."/>
        </authorList>
    </citation>
    <scope>NUCLEOTIDE SEQUENCE [LARGE SCALE GENOMIC DNA]</scope>
    <source>
        <strain evidence="2 3">DSM 527</strain>
    </source>
</reference>
<dbReference type="SUPFAM" id="SSF49299">
    <property type="entry name" value="PKD domain"/>
    <property type="match status" value="2"/>
</dbReference>
<organism evidence="2 3">
    <name type="scientific">Chitinophaga filiformis</name>
    <name type="common">Myxococcus filiformis</name>
    <name type="synonym">Flexibacter filiformis</name>
    <dbReference type="NCBI Taxonomy" id="104663"/>
    <lineage>
        <taxon>Bacteria</taxon>
        <taxon>Pseudomonadati</taxon>
        <taxon>Bacteroidota</taxon>
        <taxon>Chitinophagia</taxon>
        <taxon>Chitinophagales</taxon>
        <taxon>Chitinophagaceae</taxon>
        <taxon>Chitinophaga</taxon>
    </lineage>
</organism>
<dbReference type="CDD" id="cd00146">
    <property type="entry name" value="PKD"/>
    <property type="match status" value="2"/>
</dbReference>
<dbReference type="SMART" id="SM00089">
    <property type="entry name" value="PKD"/>
    <property type="match status" value="2"/>
</dbReference>
<feature type="domain" description="PKD" evidence="1">
    <location>
        <begin position="328"/>
        <end position="384"/>
    </location>
</feature>
<evidence type="ECO:0000259" key="1">
    <source>
        <dbReference type="PROSITE" id="PS50093"/>
    </source>
</evidence>
<evidence type="ECO:0000313" key="3">
    <source>
        <dbReference type="Proteomes" id="UP000199045"/>
    </source>
</evidence>
<proteinExistence type="predicted"/>
<dbReference type="AlphaFoldDB" id="A0A1G7GKI8"/>
<dbReference type="NCBIfam" id="TIGR04131">
    <property type="entry name" value="Bac_Flav_CTERM"/>
    <property type="match status" value="1"/>
</dbReference>
<dbReference type="EMBL" id="FNBN01000001">
    <property type="protein sequence ID" value="SDE88657.1"/>
    <property type="molecule type" value="Genomic_DNA"/>
</dbReference>
<dbReference type="Proteomes" id="UP000199045">
    <property type="component" value="Unassembled WGS sequence"/>
</dbReference>
<gene>
    <name evidence="2" type="ORF">SAMN04488121_10162</name>
</gene>
<dbReference type="OrthoDB" id="1490014at2"/>
<sequence length="642" mass="71081">MYRFLILAICCTFVHVRADAYHIIGGEIYYAYLGPAGDGMFRYEIVLKLYRDADFTCGPIQGCLDHFENPVPVNIYNASGIRVTNARQMYIHETKALRDTLKNPCLAPRTQNLEVAYYRDTVELPASYGGYYVTYQRCCRGEKLANIYDSEHEGSTFYTTIPGSEKRPTNSSVFFKHDGAIVICNSLPFTFDYSAFDPDGDSLTYTLCNALTGGSTRSEGVASNPPPYNSIVNYVTPYSGTNPMGGSPQISIDNHGILRGTPNREGKFVISVCVSEYDRRTKVLLGTHQKDLLLTVFNCKTNIQAGFPSVLMNCVASPELSVTIPNYSNAGFTSSYYWDFGDGTDTITFDKSVFNHLYPDTGVYELKLVVNRGLSCTDSVTGFVHNYPGLNADFTVQGLCRGEPILFNDVSSYTYGKITSRRWDIGIPDAPQPTSAVSTQLNYIYQNGGKYTVSLSVLTDRSCSATVSKEITVYEVNPFAGNDTILARGQSLQLNATGGDFYAWSPPDGLNNINIANPVASGNQDITYLLKVSNSQGCIGYDSINVKYYAGPEIYIPNAFSPNGDGQNDRFRFIPVGITEYEYFRIYNRWGQEIYSSTDFRKGWDGTIKGMPAPVDTYIWILAGKDLTGKSILKKGTVTLVK</sequence>